<evidence type="ECO:0000313" key="2">
    <source>
        <dbReference type="EMBL" id="GMT09388.1"/>
    </source>
</evidence>
<sequence length="70" mass="7676">QIHDGATGKHSGVSSHVRQAAAPRNTELEGYFEVDGRGTITLSSRLDDAQKRNYKCSVRQRALVYEDAAS</sequence>
<reference evidence="2" key="1">
    <citation type="submission" date="2023-10" db="EMBL/GenBank/DDBJ databases">
        <title>Genome assembly of Pristionchus species.</title>
        <authorList>
            <person name="Yoshida K."/>
            <person name="Sommer R.J."/>
        </authorList>
    </citation>
    <scope>NUCLEOTIDE SEQUENCE</scope>
    <source>
        <strain evidence="2">RS5133</strain>
    </source>
</reference>
<evidence type="ECO:0000256" key="1">
    <source>
        <dbReference type="SAM" id="MobiDB-lite"/>
    </source>
</evidence>
<protein>
    <recommendedName>
        <fullName evidence="4">Immunoglobulin</fullName>
    </recommendedName>
</protein>
<evidence type="ECO:0008006" key="4">
    <source>
        <dbReference type="Google" id="ProtNLM"/>
    </source>
</evidence>
<accession>A0AAV5UT14</accession>
<feature type="non-terminal residue" evidence="2">
    <location>
        <position position="1"/>
    </location>
</feature>
<evidence type="ECO:0000313" key="3">
    <source>
        <dbReference type="Proteomes" id="UP001432322"/>
    </source>
</evidence>
<dbReference type="AlphaFoldDB" id="A0AAV5UT14"/>
<keyword evidence="3" id="KW-1185">Reference proteome</keyword>
<comment type="caution">
    <text evidence="2">The sequence shown here is derived from an EMBL/GenBank/DDBJ whole genome shotgun (WGS) entry which is preliminary data.</text>
</comment>
<dbReference type="EMBL" id="BTSY01000001">
    <property type="protein sequence ID" value="GMT09388.1"/>
    <property type="molecule type" value="Genomic_DNA"/>
</dbReference>
<feature type="region of interest" description="Disordered" evidence="1">
    <location>
        <begin position="1"/>
        <end position="27"/>
    </location>
</feature>
<dbReference type="Proteomes" id="UP001432322">
    <property type="component" value="Unassembled WGS sequence"/>
</dbReference>
<name>A0AAV5UT14_9BILA</name>
<gene>
    <name evidence="2" type="ORF">PFISCL1PPCAC_685</name>
</gene>
<proteinExistence type="predicted"/>
<organism evidence="2 3">
    <name type="scientific">Pristionchus fissidentatus</name>
    <dbReference type="NCBI Taxonomy" id="1538716"/>
    <lineage>
        <taxon>Eukaryota</taxon>
        <taxon>Metazoa</taxon>
        <taxon>Ecdysozoa</taxon>
        <taxon>Nematoda</taxon>
        <taxon>Chromadorea</taxon>
        <taxon>Rhabditida</taxon>
        <taxon>Rhabditina</taxon>
        <taxon>Diplogasteromorpha</taxon>
        <taxon>Diplogasteroidea</taxon>
        <taxon>Neodiplogasteridae</taxon>
        <taxon>Pristionchus</taxon>
    </lineage>
</organism>